<proteinExistence type="predicted"/>
<dbReference type="Gene3D" id="3.30.40.10">
    <property type="entry name" value="Zinc/RING finger domain, C3HC4 (zinc finger)"/>
    <property type="match status" value="1"/>
</dbReference>
<dbReference type="AlphaFoldDB" id="L1J3G9"/>
<feature type="non-terminal residue" evidence="7">
    <location>
        <position position="1"/>
    </location>
</feature>
<dbReference type="PANTHER" id="PTHR45931">
    <property type="entry name" value="SI:CH211-59O9.10"/>
    <property type="match status" value="1"/>
</dbReference>
<dbReference type="EnsemblProtists" id="EKX43061">
    <property type="protein sequence ID" value="EKX43061"/>
    <property type="gene ID" value="GUITHDRAFT_61154"/>
</dbReference>
<name>L1J3G9_GUITC</name>
<dbReference type="STRING" id="905079.L1J3G9"/>
<gene>
    <name evidence="7" type="ORF">GUITHDRAFT_61154</name>
</gene>
<evidence type="ECO:0000256" key="5">
    <source>
        <dbReference type="SAM" id="MobiDB-lite"/>
    </source>
</evidence>
<dbReference type="OrthoDB" id="8062037at2759"/>
<dbReference type="SMART" id="SM00184">
    <property type="entry name" value="RING"/>
    <property type="match status" value="1"/>
</dbReference>
<evidence type="ECO:0000256" key="2">
    <source>
        <dbReference type="ARBA" id="ARBA00022771"/>
    </source>
</evidence>
<evidence type="ECO:0000256" key="1">
    <source>
        <dbReference type="ARBA" id="ARBA00022723"/>
    </source>
</evidence>
<dbReference type="GO" id="GO:0008270">
    <property type="term" value="F:zinc ion binding"/>
    <property type="evidence" value="ECO:0007669"/>
    <property type="project" value="UniProtKB-KW"/>
</dbReference>
<dbReference type="FunFam" id="3.30.40.10:FF:000388">
    <property type="entry name" value="Putative RING zinc finger domain superfamily protein"/>
    <property type="match status" value="1"/>
</dbReference>
<keyword evidence="2 4" id="KW-0863">Zinc-finger</keyword>
<keyword evidence="9" id="KW-1185">Reference proteome</keyword>
<sequence>ASEGQISRLPFERFEPATGKGSGEEATECCICLCEYDVGEKLRKLPCLHRFHSVCVDRWLLSNKMCPICKESI</sequence>
<dbReference type="Proteomes" id="UP000011087">
    <property type="component" value="Unassembled WGS sequence"/>
</dbReference>
<dbReference type="GO" id="GO:0061630">
    <property type="term" value="F:ubiquitin protein ligase activity"/>
    <property type="evidence" value="ECO:0007669"/>
    <property type="project" value="TreeGrafter"/>
</dbReference>
<dbReference type="EMBL" id="JH993013">
    <property type="protein sequence ID" value="EKX43061.1"/>
    <property type="molecule type" value="Genomic_DNA"/>
</dbReference>
<reference evidence="7 9" key="1">
    <citation type="journal article" date="2012" name="Nature">
        <title>Algal genomes reveal evolutionary mosaicism and the fate of nucleomorphs.</title>
        <authorList>
            <consortium name="DOE Joint Genome Institute"/>
            <person name="Curtis B.A."/>
            <person name="Tanifuji G."/>
            <person name="Burki F."/>
            <person name="Gruber A."/>
            <person name="Irimia M."/>
            <person name="Maruyama S."/>
            <person name="Arias M.C."/>
            <person name="Ball S.G."/>
            <person name="Gile G.H."/>
            <person name="Hirakawa Y."/>
            <person name="Hopkins J.F."/>
            <person name="Kuo A."/>
            <person name="Rensing S.A."/>
            <person name="Schmutz J."/>
            <person name="Symeonidi A."/>
            <person name="Elias M."/>
            <person name="Eveleigh R.J."/>
            <person name="Herman E.K."/>
            <person name="Klute M.J."/>
            <person name="Nakayama T."/>
            <person name="Obornik M."/>
            <person name="Reyes-Prieto A."/>
            <person name="Armbrust E.V."/>
            <person name="Aves S.J."/>
            <person name="Beiko R.G."/>
            <person name="Coutinho P."/>
            <person name="Dacks J.B."/>
            <person name="Durnford D.G."/>
            <person name="Fast N.M."/>
            <person name="Green B.R."/>
            <person name="Grisdale C.J."/>
            <person name="Hempel F."/>
            <person name="Henrissat B."/>
            <person name="Hoppner M.P."/>
            <person name="Ishida K."/>
            <person name="Kim E."/>
            <person name="Koreny L."/>
            <person name="Kroth P.G."/>
            <person name="Liu Y."/>
            <person name="Malik S.B."/>
            <person name="Maier U.G."/>
            <person name="McRose D."/>
            <person name="Mock T."/>
            <person name="Neilson J.A."/>
            <person name="Onodera N.T."/>
            <person name="Poole A.M."/>
            <person name="Pritham E.J."/>
            <person name="Richards T.A."/>
            <person name="Rocap G."/>
            <person name="Roy S.W."/>
            <person name="Sarai C."/>
            <person name="Schaack S."/>
            <person name="Shirato S."/>
            <person name="Slamovits C.H."/>
            <person name="Spencer D.F."/>
            <person name="Suzuki S."/>
            <person name="Worden A.Z."/>
            <person name="Zauner S."/>
            <person name="Barry K."/>
            <person name="Bell C."/>
            <person name="Bharti A.K."/>
            <person name="Crow J.A."/>
            <person name="Grimwood J."/>
            <person name="Kramer R."/>
            <person name="Lindquist E."/>
            <person name="Lucas S."/>
            <person name="Salamov A."/>
            <person name="McFadden G.I."/>
            <person name="Lane C.E."/>
            <person name="Keeling P.J."/>
            <person name="Gray M.W."/>
            <person name="Grigoriev I.V."/>
            <person name="Archibald J.M."/>
        </authorList>
    </citation>
    <scope>NUCLEOTIDE SEQUENCE</scope>
    <source>
        <strain evidence="7 9">CCMP2712</strain>
    </source>
</reference>
<protein>
    <recommendedName>
        <fullName evidence="6">RING-type domain-containing protein</fullName>
    </recommendedName>
</protein>
<dbReference type="PANTHER" id="PTHR45931:SF3">
    <property type="entry name" value="RING ZINC FINGER-CONTAINING PROTEIN"/>
    <property type="match status" value="1"/>
</dbReference>
<evidence type="ECO:0000256" key="3">
    <source>
        <dbReference type="ARBA" id="ARBA00022833"/>
    </source>
</evidence>
<dbReference type="KEGG" id="gtt:GUITHDRAFT_61154"/>
<reference evidence="8" key="3">
    <citation type="submission" date="2016-03" db="UniProtKB">
        <authorList>
            <consortium name="EnsemblProtists"/>
        </authorList>
    </citation>
    <scope>IDENTIFICATION</scope>
</reference>
<reference evidence="9" key="2">
    <citation type="submission" date="2012-11" db="EMBL/GenBank/DDBJ databases">
        <authorList>
            <person name="Kuo A."/>
            <person name="Curtis B.A."/>
            <person name="Tanifuji G."/>
            <person name="Burki F."/>
            <person name="Gruber A."/>
            <person name="Irimia M."/>
            <person name="Maruyama S."/>
            <person name="Arias M.C."/>
            <person name="Ball S.G."/>
            <person name="Gile G.H."/>
            <person name="Hirakawa Y."/>
            <person name="Hopkins J.F."/>
            <person name="Rensing S.A."/>
            <person name="Schmutz J."/>
            <person name="Symeonidi A."/>
            <person name="Elias M."/>
            <person name="Eveleigh R.J."/>
            <person name="Herman E.K."/>
            <person name="Klute M.J."/>
            <person name="Nakayama T."/>
            <person name="Obornik M."/>
            <person name="Reyes-Prieto A."/>
            <person name="Armbrust E.V."/>
            <person name="Aves S.J."/>
            <person name="Beiko R.G."/>
            <person name="Coutinho P."/>
            <person name="Dacks J.B."/>
            <person name="Durnford D.G."/>
            <person name="Fast N.M."/>
            <person name="Green B.R."/>
            <person name="Grisdale C."/>
            <person name="Hempe F."/>
            <person name="Henrissat B."/>
            <person name="Hoppner M.P."/>
            <person name="Ishida K.-I."/>
            <person name="Kim E."/>
            <person name="Koreny L."/>
            <person name="Kroth P.G."/>
            <person name="Liu Y."/>
            <person name="Malik S.-B."/>
            <person name="Maier U.G."/>
            <person name="McRose D."/>
            <person name="Mock T."/>
            <person name="Neilson J.A."/>
            <person name="Onodera N.T."/>
            <person name="Poole A.M."/>
            <person name="Pritham E.J."/>
            <person name="Richards T.A."/>
            <person name="Rocap G."/>
            <person name="Roy S.W."/>
            <person name="Sarai C."/>
            <person name="Schaack S."/>
            <person name="Shirato S."/>
            <person name="Slamovits C.H."/>
            <person name="Spencer D.F."/>
            <person name="Suzuki S."/>
            <person name="Worden A.Z."/>
            <person name="Zauner S."/>
            <person name="Barry K."/>
            <person name="Bell C."/>
            <person name="Bharti A.K."/>
            <person name="Crow J.A."/>
            <person name="Grimwood J."/>
            <person name="Kramer R."/>
            <person name="Lindquist E."/>
            <person name="Lucas S."/>
            <person name="Salamov A."/>
            <person name="McFadden G.I."/>
            <person name="Lane C.E."/>
            <person name="Keeling P.J."/>
            <person name="Gray M.W."/>
            <person name="Grigoriev I.V."/>
            <person name="Archibald J.M."/>
        </authorList>
    </citation>
    <scope>NUCLEOTIDE SEQUENCE</scope>
    <source>
        <strain evidence="9">CCMP2712</strain>
    </source>
</reference>
<feature type="non-terminal residue" evidence="7">
    <location>
        <position position="73"/>
    </location>
</feature>
<dbReference type="InterPro" id="IPR051834">
    <property type="entry name" value="RING_finger_E3_ligase"/>
</dbReference>
<dbReference type="Pfam" id="PF13639">
    <property type="entry name" value="zf-RING_2"/>
    <property type="match status" value="1"/>
</dbReference>
<dbReference type="PROSITE" id="PS50089">
    <property type="entry name" value="ZF_RING_2"/>
    <property type="match status" value="1"/>
</dbReference>
<evidence type="ECO:0000259" key="6">
    <source>
        <dbReference type="PROSITE" id="PS50089"/>
    </source>
</evidence>
<evidence type="ECO:0000313" key="7">
    <source>
        <dbReference type="EMBL" id="EKX43061.1"/>
    </source>
</evidence>
<accession>L1J3G9</accession>
<evidence type="ECO:0000256" key="4">
    <source>
        <dbReference type="PROSITE-ProRule" id="PRU00175"/>
    </source>
</evidence>
<dbReference type="InterPro" id="IPR001841">
    <property type="entry name" value="Znf_RING"/>
</dbReference>
<dbReference type="HOGENOM" id="CLU_013137_21_1_1"/>
<dbReference type="InterPro" id="IPR013083">
    <property type="entry name" value="Znf_RING/FYVE/PHD"/>
</dbReference>
<dbReference type="GO" id="GO:0005634">
    <property type="term" value="C:nucleus"/>
    <property type="evidence" value="ECO:0007669"/>
    <property type="project" value="TreeGrafter"/>
</dbReference>
<dbReference type="GO" id="GO:0006511">
    <property type="term" value="P:ubiquitin-dependent protein catabolic process"/>
    <property type="evidence" value="ECO:0007669"/>
    <property type="project" value="TreeGrafter"/>
</dbReference>
<evidence type="ECO:0000313" key="9">
    <source>
        <dbReference type="Proteomes" id="UP000011087"/>
    </source>
</evidence>
<organism evidence="7">
    <name type="scientific">Guillardia theta (strain CCMP2712)</name>
    <name type="common">Cryptophyte</name>
    <dbReference type="NCBI Taxonomy" id="905079"/>
    <lineage>
        <taxon>Eukaryota</taxon>
        <taxon>Cryptophyceae</taxon>
        <taxon>Pyrenomonadales</taxon>
        <taxon>Geminigeraceae</taxon>
        <taxon>Guillardia</taxon>
    </lineage>
</organism>
<evidence type="ECO:0000313" key="8">
    <source>
        <dbReference type="EnsemblProtists" id="EKX43061"/>
    </source>
</evidence>
<dbReference type="eggNOG" id="KOG0800">
    <property type="taxonomic scope" value="Eukaryota"/>
</dbReference>
<dbReference type="PaxDb" id="55529-EKX43061"/>
<dbReference type="RefSeq" id="XP_005830041.1">
    <property type="nucleotide sequence ID" value="XM_005829984.1"/>
</dbReference>
<keyword evidence="1" id="KW-0479">Metal-binding</keyword>
<dbReference type="SUPFAM" id="SSF57850">
    <property type="entry name" value="RING/U-box"/>
    <property type="match status" value="1"/>
</dbReference>
<feature type="domain" description="RING-type" evidence="6">
    <location>
        <begin position="29"/>
        <end position="70"/>
    </location>
</feature>
<dbReference type="GeneID" id="17299686"/>
<feature type="region of interest" description="Disordered" evidence="5">
    <location>
        <begin position="1"/>
        <end position="25"/>
    </location>
</feature>
<keyword evidence="3" id="KW-0862">Zinc</keyword>